<dbReference type="InterPro" id="IPR042432">
    <property type="entry name" value="Coa1_fungi"/>
</dbReference>
<evidence type="ECO:0000313" key="2">
    <source>
        <dbReference type="EMBL" id="KZV85114.1"/>
    </source>
</evidence>
<dbReference type="AlphaFoldDB" id="A0A165DQD1"/>
<evidence type="ECO:0000256" key="1">
    <source>
        <dbReference type="SAM" id="Phobius"/>
    </source>
</evidence>
<keyword evidence="1" id="KW-0472">Membrane</keyword>
<dbReference type="EMBL" id="KV426199">
    <property type="protein sequence ID" value="KZV85114.1"/>
    <property type="molecule type" value="Genomic_DNA"/>
</dbReference>
<feature type="transmembrane region" description="Helical" evidence="1">
    <location>
        <begin position="27"/>
        <end position="47"/>
    </location>
</feature>
<dbReference type="InParanoid" id="A0A165DQD1"/>
<protein>
    <submittedName>
        <fullName evidence="2">DUF1783-domain-containing protein</fullName>
    </submittedName>
</protein>
<keyword evidence="3" id="KW-1185">Reference proteome</keyword>
<dbReference type="Proteomes" id="UP000077266">
    <property type="component" value="Unassembled WGS sequence"/>
</dbReference>
<reference evidence="2 3" key="1">
    <citation type="journal article" date="2016" name="Mol. Biol. Evol.">
        <title>Comparative Genomics of Early-Diverging Mushroom-Forming Fungi Provides Insights into the Origins of Lignocellulose Decay Capabilities.</title>
        <authorList>
            <person name="Nagy L.G."/>
            <person name="Riley R."/>
            <person name="Tritt A."/>
            <person name="Adam C."/>
            <person name="Daum C."/>
            <person name="Floudas D."/>
            <person name="Sun H."/>
            <person name="Yadav J.S."/>
            <person name="Pangilinan J."/>
            <person name="Larsson K.H."/>
            <person name="Matsuura K."/>
            <person name="Barry K."/>
            <person name="Labutti K."/>
            <person name="Kuo R."/>
            <person name="Ohm R.A."/>
            <person name="Bhattacharya S.S."/>
            <person name="Shirouzu T."/>
            <person name="Yoshinaga Y."/>
            <person name="Martin F.M."/>
            <person name="Grigoriev I.V."/>
            <person name="Hibbett D.S."/>
        </authorList>
    </citation>
    <scope>NUCLEOTIDE SEQUENCE [LARGE SCALE GENOMIC DNA]</scope>
    <source>
        <strain evidence="2 3">HHB12029</strain>
    </source>
</reference>
<gene>
    <name evidence="2" type="ORF">EXIGLDRAFT_682121</name>
</gene>
<dbReference type="PANTHER" id="PTHR28523:SF1">
    <property type="entry name" value="CYTOCHROME C OXIDASE ASSEMBLY FACTOR 1"/>
    <property type="match status" value="1"/>
</dbReference>
<keyword evidence="1" id="KW-0812">Transmembrane</keyword>
<name>A0A165DQD1_EXIGL</name>
<dbReference type="InterPro" id="IPR014807">
    <property type="entry name" value="Coa1"/>
</dbReference>
<evidence type="ECO:0000313" key="3">
    <source>
        <dbReference type="Proteomes" id="UP000077266"/>
    </source>
</evidence>
<dbReference type="OrthoDB" id="2100652at2759"/>
<dbReference type="GO" id="GO:0033617">
    <property type="term" value="P:mitochondrial respiratory chain complex IV assembly"/>
    <property type="evidence" value="ECO:0007669"/>
    <property type="project" value="InterPro"/>
</dbReference>
<proteinExistence type="predicted"/>
<dbReference type="Pfam" id="PF08695">
    <property type="entry name" value="Coa1"/>
    <property type="match status" value="1"/>
</dbReference>
<keyword evidence="1" id="KW-1133">Transmembrane helix</keyword>
<organism evidence="2 3">
    <name type="scientific">Exidia glandulosa HHB12029</name>
    <dbReference type="NCBI Taxonomy" id="1314781"/>
    <lineage>
        <taxon>Eukaryota</taxon>
        <taxon>Fungi</taxon>
        <taxon>Dikarya</taxon>
        <taxon>Basidiomycota</taxon>
        <taxon>Agaricomycotina</taxon>
        <taxon>Agaricomycetes</taxon>
        <taxon>Auriculariales</taxon>
        <taxon>Exidiaceae</taxon>
        <taxon>Exidia</taxon>
    </lineage>
</organism>
<accession>A0A165DQD1</accession>
<dbReference type="GO" id="GO:0005743">
    <property type="term" value="C:mitochondrial inner membrane"/>
    <property type="evidence" value="ECO:0007669"/>
    <property type="project" value="TreeGrafter"/>
</dbReference>
<dbReference type="PANTHER" id="PTHR28523">
    <property type="entry name" value="CYTOCHROME C OXIDASE ASSEMBLY FACTOR 1"/>
    <property type="match status" value="1"/>
</dbReference>
<sequence>MPPPPPPPRTFSRPVRELPELEGRSPMLWMSIGLGVLGWVAFVMRATNSERATSSVMRQIIYELKRSDEVEAALGANVKPEPGWFVYGGHPHVQGSMSVLQGKVDISFRISGKKGAGTVYFTSIRKNKGQKFLILRFRIVCDDGTIVSLREKYEEGLLFEQPPTS</sequence>